<sequence>MKNAGFGRRPCRRHIASYSCLARCLARMKARVTAPGVIVKTRPRGGRPARCCRRTSRAHGVSGTSREVPFLVSSRRTMPCRRSTCSRRMPQSSPRRIAISAASVTMTGSSAERVDLTIQSSSLRGHSDSGTPRSLMRVITRRSRASSTVGRRTSCTGLARSGQPQSLRATVYTWESMASRRTTVAGALSRSHSSRMAMRSVLRIRSIGRPAMRVDSQVRAMDCSAVAPFFKADTSVR</sequence>
<gene>
    <name evidence="2" type="ORF">PCA31118_05366</name>
</gene>
<evidence type="ECO:0000256" key="1">
    <source>
        <dbReference type="SAM" id="MobiDB-lite"/>
    </source>
</evidence>
<keyword evidence="3" id="KW-1185">Reference proteome</keyword>
<feature type="region of interest" description="Disordered" evidence="1">
    <location>
        <begin position="40"/>
        <end position="64"/>
    </location>
</feature>
<evidence type="ECO:0000313" key="2">
    <source>
        <dbReference type="EMBL" id="VVE77039.1"/>
    </source>
</evidence>
<dbReference type="Proteomes" id="UP000414136">
    <property type="component" value="Unassembled WGS sequence"/>
</dbReference>
<feature type="compositionally biased region" description="Basic residues" evidence="1">
    <location>
        <begin position="41"/>
        <end position="57"/>
    </location>
</feature>
<proteinExistence type="predicted"/>
<accession>A0A5E5ATK1</accession>
<reference evidence="2 3" key="1">
    <citation type="submission" date="2019-08" db="EMBL/GenBank/DDBJ databases">
        <authorList>
            <person name="Peeters C."/>
        </authorList>
    </citation>
    <scope>NUCLEOTIDE SEQUENCE [LARGE SCALE GENOMIC DNA]</scope>
    <source>
        <strain evidence="2 3">LMG 31118</strain>
    </source>
</reference>
<name>A0A5E5ATK1_9BURK</name>
<dbReference type="AlphaFoldDB" id="A0A5E5ATK1"/>
<protein>
    <submittedName>
        <fullName evidence="2">Uncharacterized protein</fullName>
    </submittedName>
</protein>
<evidence type="ECO:0000313" key="3">
    <source>
        <dbReference type="Proteomes" id="UP000414136"/>
    </source>
</evidence>
<organism evidence="2 3">
    <name type="scientific">Pandoraea captiosa</name>
    <dbReference type="NCBI Taxonomy" id="2508302"/>
    <lineage>
        <taxon>Bacteria</taxon>
        <taxon>Pseudomonadati</taxon>
        <taxon>Pseudomonadota</taxon>
        <taxon>Betaproteobacteria</taxon>
        <taxon>Burkholderiales</taxon>
        <taxon>Burkholderiaceae</taxon>
        <taxon>Pandoraea</taxon>
    </lineage>
</organism>
<dbReference type="EMBL" id="CABPSQ010000025">
    <property type="protein sequence ID" value="VVE77039.1"/>
    <property type="molecule type" value="Genomic_DNA"/>
</dbReference>